<keyword evidence="2" id="KW-1185">Reference proteome</keyword>
<dbReference type="RefSeq" id="WP_135811948.1">
    <property type="nucleotide sequence ID" value="NZ_RQEV01000002.1"/>
</dbReference>
<protein>
    <submittedName>
        <fullName evidence="1">Uncharacterized protein</fullName>
    </submittedName>
</protein>
<sequence length="117" mass="13421">MRSRRNVVLFFSVLFLFCLNCASPEKLFFQIDRFRPITEKQSLSESRVEGEDCVGWFFPIYFGSFEPDLQTAYDNAIAKSPPGTESLANGEVFTKYFFLPPLVYIRCIAILGTPVKE</sequence>
<comment type="caution">
    <text evidence="1">The sequence shown here is derived from an EMBL/GenBank/DDBJ whole genome shotgun (WGS) entry which is preliminary data.</text>
</comment>
<reference evidence="1" key="1">
    <citation type="journal article" date="2019" name="PLoS Negl. Trop. Dis.">
        <title>Revisiting the worldwide diversity of Leptospira species in the environment.</title>
        <authorList>
            <person name="Vincent A.T."/>
            <person name="Schiettekatte O."/>
            <person name="Bourhy P."/>
            <person name="Veyrier F.J."/>
            <person name="Picardeau M."/>
        </authorList>
    </citation>
    <scope>NUCLEOTIDE SEQUENCE [LARGE SCALE GENOMIC DNA]</scope>
    <source>
        <strain evidence="1">SCS5</strain>
    </source>
</reference>
<proteinExistence type="predicted"/>
<evidence type="ECO:0000313" key="2">
    <source>
        <dbReference type="Proteomes" id="UP000297855"/>
    </source>
</evidence>
<dbReference type="AlphaFoldDB" id="A0A4V3JEY4"/>
<dbReference type="OrthoDB" id="329539at2"/>
<name>A0A4V3JEY4_9LEPT</name>
<dbReference type="EMBL" id="RQEV01000002">
    <property type="protein sequence ID" value="TGK22005.1"/>
    <property type="molecule type" value="Genomic_DNA"/>
</dbReference>
<gene>
    <name evidence="1" type="ORF">EHO61_01875</name>
</gene>
<evidence type="ECO:0000313" key="1">
    <source>
        <dbReference type="EMBL" id="TGK22005.1"/>
    </source>
</evidence>
<organism evidence="1 2">
    <name type="scientific">Leptospira fluminis</name>
    <dbReference type="NCBI Taxonomy" id="2484979"/>
    <lineage>
        <taxon>Bacteria</taxon>
        <taxon>Pseudomonadati</taxon>
        <taxon>Spirochaetota</taxon>
        <taxon>Spirochaetia</taxon>
        <taxon>Leptospirales</taxon>
        <taxon>Leptospiraceae</taxon>
        <taxon>Leptospira</taxon>
    </lineage>
</organism>
<dbReference type="Proteomes" id="UP000297855">
    <property type="component" value="Unassembled WGS sequence"/>
</dbReference>
<accession>A0A4V3JEY4</accession>